<dbReference type="PANTHER" id="PTHR30537">
    <property type="entry name" value="HTH-TYPE TRANSCRIPTIONAL REGULATOR"/>
    <property type="match status" value="1"/>
</dbReference>
<dbReference type="RefSeq" id="WP_011241888.1">
    <property type="nucleotide sequence ID" value="NZ_JABXIY010000041.1"/>
</dbReference>
<comment type="similarity">
    <text evidence="1">Belongs to the LysR transcriptional regulatory family.</text>
</comment>
<dbReference type="GO" id="GO:0043565">
    <property type="term" value="F:sequence-specific DNA binding"/>
    <property type="evidence" value="ECO:0007669"/>
    <property type="project" value="TreeGrafter"/>
</dbReference>
<evidence type="ECO:0000256" key="3">
    <source>
        <dbReference type="ARBA" id="ARBA00023125"/>
    </source>
</evidence>
<dbReference type="OMA" id="DTNMTIE"/>
<dbReference type="Proteomes" id="UP000565723">
    <property type="component" value="Unassembled WGS sequence"/>
</dbReference>
<proteinExistence type="inferred from homology"/>
<evidence type="ECO:0000256" key="1">
    <source>
        <dbReference type="ARBA" id="ARBA00009437"/>
    </source>
</evidence>
<dbReference type="InterPro" id="IPR005119">
    <property type="entry name" value="LysR_subst-bd"/>
</dbReference>
<dbReference type="InterPro" id="IPR036390">
    <property type="entry name" value="WH_DNA-bd_sf"/>
</dbReference>
<sequence length="297" mass="32885">MPLPIRDLYTFFVVARAGAMQAAAHELGVTPGAISQRIRSIEDRYGKRLFVRSRDGVSLTASGKALWKEVKSAFAQIETSHNRHIGKDGKTILRISAAPTFAHSFLVSNLASFNEDHPGIRFNIETEDRLADLRSEPIDLAIRHGLGDYAGLRSEWLCAPELIVVGSPALLESQHPVKEPEDCLRFTLLPDETGLDWALWFEAHRVNAVAPSYGTAFKDGFLTVKAASRGQGLALINDIYVREELADGRLVQLLPGSWPTKFAYYAVALPETFDRPAVKAFVKWLCAACAVEQMHQK</sequence>
<dbReference type="Pfam" id="PF03466">
    <property type="entry name" value="LysR_substrate"/>
    <property type="match status" value="1"/>
</dbReference>
<dbReference type="InterPro" id="IPR036388">
    <property type="entry name" value="WH-like_DNA-bd_sf"/>
</dbReference>
<evidence type="ECO:0000256" key="4">
    <source>
        <dbReference type="ARBA" id="ARBA00023163"/>
    </source>
</evidence>
<dbReference type="Gene3D" id="3.40.190.10">
    <property type="entry name" value="Periplasmic binding protein-like II"/>
    <property type="match status" value="2"/>
</dbReference>
<protein>
    <submittedName>
        <fullName evidence="6">LysR family transcriptional regulator</fullName>
    </submittedName>
</protein>
<dbReference type="GO" id="GO:0003700">
    <property type="term" value="F:DNA-binding transcription factor activity"/>
    <property type="evidence" value="ECO:0007669"/>
    <property type="project" value="InterPro"/>
</dbReference>
<gene>
    <name evidence="6" type="ORF">HW564_14460</name>
</gene>
<dbReference type="AlphaFoldDB" id="A0A850LJK7"/>
<feature type="domain" description="HTH lysR-type" evidence="5">
    <location>
        <begin position="3"/>
        <end position="60"/>
    </location>
</feature>
<keyword evidence="2" id="KW-0805">Transcription regulation</keyword>
<keyword evidence="4" id="KW-0804">Transcription</keyword>
<dbReference type="InterPro" id="IPR000847">
    <property type="entry name" value="LysR_HTH_N"/>
</dbReference>
<organism evidence="6 7">
    <name type="scientific">Ruegeria pomeroyi</name>
    <dbReference type="NCBI Taxonomy" id="89184"/>
    <lineage>
        <taxon>Bacteria</taxon>
        <taxon>Pseudomonadati</taxon>
        <taxon>Pseudomonadota</taxon>
        <taxon>Alphaproteobacteria</taxon>
        <taxon>Rhodobacterales</taxon>
        <taxon>Roseobacteraceae</taxon>
        <taxon>Ruegeria</taxon>
    </lineage>
</organism>
<evidence type="ECO:0000256" key="2">
    <source>
        <dbReference type="ARBA" id="ARBA00023015"/>
    </source>
</evidence>
<evidence type="ECO:0000259" key="5">
    <source>
        <dbReference type="PROSITE" id="PS50931"/>
    </source>
</evidence>
<keyword evidence="3" id="KW-0238">DNA-binding</keyword>
<dbReference type="GO" id="GO:0006351">
    <property type="term" value="P:DNA-templated transcription"/>
    <property type="evidence" value="ECO:0007669"/>
    <property type="project" value="TreeGrafter"/>
</dbReference>
<dbReference type="EMBL" id="JABXIY010000041">
    <property type="protein sequence ID" value="NVK98128.1"/>
    <property type="molecule type" value="Genomic_DNA"/>
</dbReference>
<dbReference type="Gene3D" id="1.10.10.10">
    <property type="entry name" value="Winged helix-like DNA-binding domain superfamily/Winged helix DNA-binding domain"/>
    <property type="match status" value="1"/>
</dbReference>
<reference evidence="6 7" key="1">
    <citation type="journal article" date="2020" name="Proc. Natl. Acad. Sci. U.S.A.">
        <title>Ecological drivers of bacterial community assembly in synthetic phycospheres.</title>
        <authorList>
            <person name="Fu H."/>
            <person name="Uchimiya M."/>
            <person name="Gore J."/>
            <person name="Moran M.A."/>
        </authorList>
    </citation>
    <scope>NUCLEOTIDE SEQUENCE [LARGE SCALE GENOMIC DNA]</scope>
    <source>
        <strain evidence="6">HF-Din03</strain>
    </source>
</reference>
<dbReference type="Pfam" id="PF00126">
    <property type="entry name" value="HTH_1"/>
    <property type="match status" value="1"/>
</dbReference>
<comment type="caution">
    <text evidence="6">The sequence shown here is derived from an EMBL/GenBank/DDBJ whole genome shotgun (WGS) entry which is preliminary data.</text>
</comment>
<dbReference type="PANTHER" id="PTHR30537:SF26">
    <property type="entry name" value="GLYCINE CLEAVAGE SYSTEM TRANSCRIPTIONAL ACTIVATOR"/>
    <property type="match status" value="1"/>
</dbReference>
<evidence type="ECO:0000313" key="7">
    <source>
        <dbReference type="Proteomes" id="UP000565723"/>
    </source>
</evidence>
<accession>A0A850LJK7</accession>
<dbReference type="PROSITE" id="PS50931">
    <property type="entry name" value="HTH_LYSR"/>
    <property type="match status" value="1"/>
</dbReference>
<dbReference type="SUPFAM" id="SSF46785">
    <property type="entry name" value="Winged helix' DNA-binding domain"/>
    <property type="match status" value="1"/>
</dbReference>
<name>A0A850LJK7_9RHOB</name>
<dbReference type="CDD" id="cd08432">
    <property type="entry name" value="PBP2_GcdR_TrpI_HvrB_AmpR_like"/>
    <property type="match status" value="1"/>
</dbReference>
<dbReference type="SUPFAM" id="SSF53850">
    <property type="entry name" value="Periplasmic binding protein-like II"/>
    <property type="match status" value="1"/>
</dbReference>
<dbReference type="InterPro" id="IPR058163">
    <property type="entry name" value="LysR-type_TF_proteobact-type"/>
</dbReference>
<evidence type="ECO:0000313" key="6">
    <source>
        <dbReference type="EMBL" id="NVK98128.1"/>
    </source>
</evidence>